<dbReference type="AlphaFoldDB" id="A0A0D5NDX7"/>
<organism evidence="1 2">
    <name type="scientific">Paenibacillus beijingensis</name>
    <dbReference type="NCBI Taxonomy" id="1126833"/>
    <lineage>
        <taxon>Bacteria</taxon>
        <taxon>Bacillati</taxon>
        <taxon>Bacillota</taxon>
        <taxon>Bacilli</taxon>
        <taxon>Bacillales</taxon>
        <taxon>Paenibacillaceae</taxon>
        <taxon>Paenibacillus</taxon>
    </lineage>
</organism>
<keyword evidence="2" id="KW-1185">Reference proteome</keyword>
<dbReference type="SUPFAM" id="SSF55961">
    <property type="entry name" value="Bet v1-like"/>
    <property type="match status" value="1"/>
</dbReference>
<dbReference type="InterPro" id="IPR023393">
    <property type="entry name" value="START-like_dom_sf"/>
</dbReference>
<dbReference type="PATRIC" id="fig|1126833.4.peg.213"/>
<evidence type="ECO:0000313" key="1">
    <source>
        <dbReference type="EMBL" id="AJY73451.1"/>
    </source>
</evidence>
<reference evidence="1 2" key="1">
    <citation type="journal article" date="2015" name="J. Biotechnol.">
        <title>Complete genome sequence of Paenibacillus beijingensis 7188(T) (=DSM 24997(T)), a novel rhizobacterium from jujube garden soil.</title>
        <authorList>
            <person name="Kwak Y."/>
            <person name="Shin J.H."/>
        </authorList>
    </citation>
    <scope>NUCLEOTIDE SEQUENCE [LARGE SCALE GENOMIC DNA]</scope>
    <source>
        <strain evidence="1 2">DSM 24997</strain>
    </source>
</reference>
<gene>
    <name evidence="1" type="ORF">VN24_00940</name>
</gene>
<evidence type="ECO:0000313" key="2">
    <source>
        <dbReference type="Proteomes" id="UP000032633"/>
    </source>
</evidence>
<dbReference type="Gene3D" id="3.30.530.20">
    <property type="match status" value="1"/>
</dbReference>
<dbReference type="OrthoDB" id="336698at2"/>
<name>A0A0D5NDX7_9BACL</name>
<reference evidence="2" key="2">
    <citation type="submission" date="2015-03" db="EMBL/GenBank/DDBJ databases">
        <title>Genome sequence of Paenibacillus beijingensis strain DSM 24997T.</title>
        <authorList>
            <person name="Kwak Y."/>
            <person name="Shin J.-H."/>
        </authorList>
    </citation>
    <scope>NUCLEOTIDE SEQUENCE [LARGE SCALE GENOMIC DNA]</scope>
    <source>
        <strain evidence="2">DSM 24997</strain>
    </source>
</reference>
<accession>A0A0D5NDX7</accession>
<evidence type="ECO:0008006" key="3">
    <source>
        <dbReference type="Google" id="ProtNLM"/>
    </source>
</evidence>
<protein>
    <recommendedName>
        <fullName evidence="3">SRPBCC family protein</fullName>
    </recommendedName>
</protein>
<sequence>MYIILAAVAVFALAATFTIRQLLSPPRTPPDFTGPRPEIAENGYITHSEEIIIDMPLDQYLAWVETQPLEAGLTGQDDIPSVARTEIIQGTWHEVGARRMIVLSDGHYVAEEVLAENPNLFRYQVWGYTNYARFATDYAIGEFQREEVDGKTHIKWTYSYHKRSNLTGRFLESFVENSWGPYMRQYLQISKEQSEKDLKGA</sequence>
<dbReference type="RefSeq" id="WP_045668886.1">
    <property type="nucleotide sequence ID" value="NZ_CP011058.1"/>
</dbReference>
<proteinExistence type="predicted"/>
<dbReference type="HOGENOM" id="CLU_1359271_0_0_9"/>
<dbReference type="EMBL" id="CP011058">
    <property type="protein sequence ID" value="AJY73451.1"/>
    <property type="molecule type" value="Genomic_DNA"/>
</dbReference>
<dbReference type="Proteomes" id="UP000032633">
    <property type="component" value="Chromosome"/>
</dbReference>
<dbReference type="KEGG" id="pbj:VN24_00940"/>